<proteinExistence type="predicted"/>
<feature type="compositionally biased region" description="Polar residues" evidence="2">
    <location>
        <begin position="99"/>
        <end position="116"/>
    </location>
</feature>
<feature type="coiled-coil region" evidence="1">
    <location>
        <begin position="228"/>
        <end position="255"/>
    </location>
</feature>
<evidence type="ECO:0000256" key="2">
    <source>
        <dbReference type="SAM" id="MobiDB-lite"/>
    </source>
</evidence>
<keyword evidence="1" id="KW-0175">Coiled coil</keyword>
<feature type="compositionally biased region" description="Polar residues" evidence="2">
    <location>
        <begin position="161"/>
        <end position="181"/>
    </location>
</feature>
<protein>
    <submittedName>
        <fullName evidence="3">Uncharacterized protein</fullName>
    </submittedName>
</protein>
<evidence type="ECO:0000313" key="3">
    <source>
        <dbReference type="EMBL" id="PIR44578.1"/>
    </source>
</evidence>
<evidence type="ECO:0000313" key="4">
    <source>
        <dbReference type="Proteomes" id="UP000228767"/>
    </source>
</evidence>
<gene>
    <name evidence="3" type="ORF">COV10_03680</name>
</gene>
<accession>A0A2H0RDI7</accession>
<name>A0A2H0RDI7_9BACT</name>
<organism evidence="3 4">
    <name type="scientific">Candidatus Vogelbacteria bacterium CG10_big_fil_rev_8_21_14_0_10_51_16</name>
    <dbReference type="NCBI Taxonomy" id="1975045"/>
    <lineage>
        <taxon>Bacteria</taxon>
        <taxon>Candidatus Vogeliibacteriota</taxon>
    </lineage>
</organism>
<sequence length="377" mass="39917">MDPIQSNQTSTTEPAKDQTGLGNLMMPATVLASGNPIGPSGTDSPSTVPATVTTATPTQAPVLAQTIVAQAPDVSSALPLGATSATSITPASPAPATEQGATTPVATNSSGGQLSPTGGVAPMPQSPEAPSISTTQVSVASSPTGSFAQSQPLANTGMAVGTSTPQAPITPVNTTGPTINNAGVLPPKQTTLTPGVDLKTQAMLAMEGDAGRQLREQEELRQKELEMRSKLEFERDQLNAHLAQVSKQKEYLELEWVKYNNQKQPLEQQLEPIVAEERATEAEERKVEQDEAVAQSTPNTQVAQIQEVEARRWATQERRHRAEEQKWAFAKQIETLATSMDSLGVEYRNILAQEDEVKKKISGAEAALKNLAAPKLS</sequence>
<feature type="compositionally biased region" description="Polar residues" evidence="2">
    <location>
        <begin position="1"/>
        <end position="13"/>
    </location>
</feature>
<comment type="caution">
    <text evidence="3">The sequence shown here is derived from an EMBL/GenBank/DDBJ whole genome shotgun (WGS) entry which is preliminary data.</text>
</comment>
<feature type="region of interest" description="Disordered" evidence="2">
    <location>
        <begin position="279"/>
        <end position="301"/>
    </location>
</feature>
<feature type="region of interest" description="Disordered" evidence="2">
    <location>
        <begin position="86"/>
        <end position="182"/>
    </location>
</feature>
<feature type="compositionally biased region" description="Basic and acidic residues" evidence="2">
    <location>
        <begin position="279"/>
        <end position="289"/>
    </location>
</feature>
<feature type="compositionally biased region" description="Polar residues" evidence="2">
    <location>
        <begin position="131"/>
        <end position="154"/>
    </location>
</feature>
<reference evidence="3 4" key="1">
    <citation type="submission" date="2017-09" db="EMBL/GenBank/DDBJ databases">
        <title>Depth-based differentiation of microbial function through sediment-hosted aquifers and enrichment of novel symbionts in the deep terrestrial subsurface.</title>
        <authorList>
            <person name="Probst A.J."/>
            <person name="Ladd B."/>
            <person name="Jarett J.K."/>
            <person name="Geller-Mcgrath D.E."/>
            <person name="Sieber C.M."/>
            <person name="Emerson J.B."/>
            <person name="Anantharaman K."/>
            <person name="Thomas B.C."/>
            <person name="Malmstrom R."/>
            <person name="Stieglmeier M."/>
            <person name="Klingl A."/>
            <person name="Woyke T."/>
            <person name="Ryan C.M."/>
            <person name="Banfield J.F."/>
        </authorList>
    </citation>
    <scope>NUCLEOTIDE SEQUENCE [LARGE SCALE GENOMIC DNA]</scope>
    <source>
        <strain evidence="3">CG10_big_fil_rev_8_21_14_0_10_51_16</strain>
    </source>
</reference>
<dbReference type="EMBL" id="PCYI01000025">
    <property type="protein sequence ID" value="PIR44578.1"/>
    <property type="molecule type" value="Genomic_DNA"/>
</dbReference>
<dbReference type="AlphaFoldDB" id="A0A2H0RDI7"/>
<feature type="region of interest" description="Disordered" evidence="2">
    <location>
        <begin position="1"/>
        <end position="54"/>
    </location>
</feature>
<dbReference type="Proteomes" id="UP000228767">
    <property type="component" value="Unassembled WGS sequence"/>
</dbReference>
<feature type="compositionally biased region" description="Low complexity" evidence="2">
    <location>
        <begin position="86"/>
        <end position="97"/>
    </location>
</feature>
<evidence type="ECO:0000256" key="1">
    <source>
        <dbReference type="SAM" id="Coils"/>
    </source>
</evidence>